<gene>
    <name evidence="1" type="ORF">FE263_08515</name>
</gene>
<dbReference type="Proteomes" id="UP000305654">
    <property type="component" value="Unassembled WGS sequence"/>
</dbReference>
<evidence type="ECO:0008006" key="3">
    <source>
        <dbReference type="Google" id="ProtNLM"/>
    </source>
</evidence>
<evidence type="ECO:0000313" key="1">
    <source>
        <dbReference type="EMBL" id="TLU73423.1"/>
    </source>
</evidence>
<keyword evidence="2" id="KW-1185">Reference proteome</keyword>
<name>A0A5R9J9D0_9PROT</name>
<accession>A0A5R9J9D0</accession>
<dbReference type="RefSeq" id="WP_138325503.1">
    <property type="nucleotide sequence ID" value="NZ_VCDI01000002.1"/>
</dbReference>
<evidence type="ECO:0000313" key="2">
    <source>
        <dbReference type="Proteomes" id="UP000305654"/>
    </source>
</evidence>
<dbReference type="AlphaFoldDB" id="A0A5R9J9D0"/>
<proteinExistence type="predicted"/>
<comment type="caution">
    <text evidence="1">The sequence shown here is derived from an EMBL/GenBank/DDBJ whole genome shotgun (WGS) entry which is preliminary data.</text>
</comment>
<reference evidence="1 2" key="1">
    <citation type="submission" date="2019-05" db="EMBL/GenBank/DDBJ databases">
        <authorList>
            <person name="Pankratov T."/>
            <person name="Grouzdev D."/>
        </authorList>
    </citation>
    <scope>NUCLEOTIDE SEQUENCE [LARGE SCALE GENOMIC DNA]</scope>
    <source>
        <strain evidence="1 2">KEBCLARHB70R</strain>
    </source>
</reference>
<protein>
    <recommendedName>
        <fullName evidence="3">OmpA-like domain-containing protein</fullName>
    </recommendedName>
</protein>
<organism evidence="1 2">
    <name type="scientific">Lichenicoccus roseus</name>
    <dbReference type="NCBI Taxonomy" id="2683649"/>
    <lineage>
        <taxon>Bacteria</taxon>
        <taxon>Pseudomonadati</taxon>
        <taxon>Pseudomonadota</taxon>
        <taxon>Alphaproteobacteria</taxon>
        <taxon>Acetobacterales</taxon>
        <taxon>Acetobacteraceae</taxon>
        <taxon>Lichenicoccus</taxon>
    </lineage>
</organism>
<sequence>MPPISPPSEHPHLRSGAALALGLLLASGSLLGGCKLIDQRTFDSQAGRKPVAHAPKVVSVAPPPIPPLLVIQTREAPEDWQKRLAASVHEALARKPNVLFTVQSVTRPAAGQDPDAQAAALRAVIDSEGRAVAQAIAADGASALQVEMSGLADPAASGAEVRVLVR</sequence>
<dbReference type="EMBL" id="VCDI01000002">
    <property type="protein sequence ID" value="TLU73423.1"/>
    <property type="molecule type" value="Genomic_DNA"/>
</dbReference>
<dbReference type="OrthoDB" id="7282303at2"/>